<comment type="subunit">
    <text evidence="14">Homodimer.</text>
</comment>
<evidence type="ECO:0000256" key="3">
    <source>
        <dbReference type="ARBA" id="ARBA00006501"/>
    </source>
</evidence>
<feature type="transmembrane region" description="Helical" evidence="14">
    <location>
        <begin position="126"/>
        <end position="144"/>
    </location>
</feature>
<dbReference type="Proteomes" id="UP001248581">
    <property type="component" value="Chromosome"/>
</dbReference>
<keyword evidence="5 14" id="KW-1003">Cell membrane</keyword>
<keyword evidence="9 14" id="KW-1133">Transmembrane helix</keyword>
<comment type="pathway">
    <text evidence="2 14 15">Porphyrin-containing compound metabolism; protoporphyrin-IX biosynthesis; protoporphyrin-IX from protoporphyrinogen-IX: step 1/1.</text>
</comment>
<dbReference type="PIRSF" id="PIRSF004638">
    <property type="entry name" value="UCP004638"/>
    <property type="match status" value="1"/>
</dbReference>
<keyword evidence="10 14" id="KW-0560">Oxidoreductase</keyword>
<keyword evidence="7 14" id="KW-0812">Transmembrane</keyword>
<feature type="transmembrane region" description="Helical" evidence="14">
    <location>
        <begin position="84"/>
        <end position="105"/>
    </location>
</feature>
<dbReference type="PANTHER" id="PTHR40255">
    <property type="entry name" value="UPF0093 MEMBRANE PROTEIN SLR1790"/>
    <property type="match status" value="1"/>
</dbReference>
<evidence type="ECO:0000256" key="12">
    <source>
        <dbReference type="ARBA" id="ARBA00023136"/>
    </source>
</evidence>
<evidence type="ECO:0000256" key="8">
    <source>
        <dbReference type="ARBA" id="ARBA00022723"/>
    </source>
</evidence>
<dbReference type="NCBIfam" id="TIGR00701">
    <property type="entry name" value="protoporphyrinogen oxidase HemJ"/>
    <property type="match status" value="1"/>
</dbReference>
<dbReference type="HAMAP" id="MF_02239">
    <property type="entry name" value="HemJ"/>
    <property type="match status" value="1"/>
</dbReference>
<feature type="transmembrane region" description="Helical" evidence="14">
    <location>
        <begin position="6"/>
        <end position="30"/>
    </location>
</feature>
<keyword evidence="11 14" id="KW-0408">Iron</keyword>
<dbReference type="PANTHER" id="PTHR40255:SF1">
    <property type="entry name" value="PROTOPORPHYRINOGEN IX OXIDASE"/>
    <property type="match status" value="1"/>
</dbReference>
<evidence type="ECO:0000256" key="6">
    <source>
        <dbReference type="ARBA" id="ARBA00022617"/>
    </source>
</evidence>
<sequence>MSSLLWIKALHVAFMVAWFAGIFYLPRLFVYHAESKNKDVHEQLKIMERRLLYFVTPFALLTLIFGLILIYMMGSNWFIHSTWLHIKLVLVALLFVYHGYCFKLLNDFKTDQNTRSGKFFRLFNELPVFILFAVIILAIVKPVIY</sequence>
<comment type="cofactor">
    <cofactor evidence="14 15">
        <name>heme b</name>
        <dbReference type="ChEBI" id="CHEBI:60344"/>
    </cofactor>
    <text evidence="14 15">Binds 1 heme b (iron(II)-protoporphyrin IX) group per subunit.</text>
</comment>
<feature type="transmembrane region" description="Helical" evidence="14">
    <location>
        <begin position="51"/>
        <end position="72"/>
    </location>
</feature>
<dbReference type="RefSeq" id="WP_348387323.1">
    <property type="nucleotide sequence ID" value="NZ_CP134146.1"/>
</dbReference>
<keyword evidence="12 14" id="KW-0472">Membrane</keyword>
<evidence type="ECO:0000256" key="1">
    <source>
        <dbReference type="ARBA" id="ARBA00004651"/>
    </source>
</evidence>
<dbReference type="InterPro" id="IPR005265">
    <property type="entry name" value="HemJ-like"/>
</dbReference>
<evidence type="ECO:0000256" key="15">
    <source>
        <dbReference type="PIRNR" id="PIRNR004638"/>
    </source>
</evidence>
<comment type="catalytic activity">
    <reaction evidence="13 14 15">
        <text>protoporphyrinogen IX + 3 A = protoporphyrin IX + 3 AH2</text>
        <dbReference type="Rhea" id="RHEA:62000"/>
        <dbReference type="ChEBI" id="CHEBI:13193"/>
        <dbReference type="ChEBI" id="CHEBI:17499"/>
        <dbReference type="ChEBI" id="CHEBI:57306"/>
        <dbReference type="ChEBI" id="CHEBI:57307"/>
    </reaction>
</comment>
<feature type="binding site" description="axial binding residue" evidence="14">
    <location>
        <position position="11"/>
    </location>
    <ligand>
        <name>heme</name>
        <dbReference type="ChEBI" id="CHEBI:30413"/>
    </ligand>
    <ligandPart>
        <name>Fe</name>
        <dbReference type="ChEBI" id="CHEBI:18248"/>
    </ligandPart>
</feature>
<evidence type="ECO:0000256" key="10">
    <source>
        <dbReference type="ARBA" id="ARBA00023002"/>
    </source>
</evidence>
<feature type="binding site" description="axial binding residue" evidence="14">
    <location>
        <position position="87"/>
    </location>
    <ligand>
        <name>heme</name>
        <dbReference type="ChEBI" id="CHEBI:30413"/>
    </ligand>
    <ligandPart>
        <name>Fe</name>
        <dbReference type="ChEBI" id="CHEBI:18248"/>
    </ligandPart>
</feature>
<keyword evidence="8 14" id="KW-0479">Metal-binding</keyword>
<proteinExistence type="inferred from homology"/>
<comment type="function">
    <text evidence="14 15">Catalyzes the oxidation of protoporphyrinogen IX to protoporphyrin IX.</text>
</comment>
<protein>
    <recommendedName>
        <fullName evidence="4 14">Protoporphyrinogen IX oxidase</fullName>
        <shortName evidence="14">PPO</shortName>
        <ecNumber evidence="14 15">1.3.99.-</ecNumber>
    </recommendedName>
</protein>
<comment type="subcellular location">
    <subcellularLocation>
        <location evidence="1 14">Cell membrane</location>
        <topology evidence="1 14">Multi-pass membrane protein</topology>
    </subcellularLocation>
</comment>
<comment type="similarity">
    <text evidence="3 14 15">Belongs to the HemJ family.</text>
</comment>
<evidence type="ECO:0000256" key="2">
    <source>
        <dbReference type="ARBA" id="ARBA00005073"/>
    </source>
</evidence>
<organism evidence="16 17">
    <name type="scientific">Thalassotalea nanhaiensis</name>
    <dbReference type="NCBI Taxonomy" id="3065648"/>
    <lineage>
        <taxon>Bacteria</taxon>
        <taxon>Pseudomonadati</taxon>
        <taxon>Pseudomonadota</taxon>
        <taxon>Gammaproteobacteria</taxon>
        <taxon>Alteromonadales</taxon>
        <taxon>Colwelliaceae</taxon>
        <taxon>Thalassotalea</taxon>
    </lineage>
</organism>
<reference evidence="17" key="1">
    <citation type="submission" date="2023-09" db="EMBL/GenBank/DDBJ databases">
        <authorList>
            <person name="Li S."/>
            <person name="Li X."/>
            <person name="Zhang C."/>
            <person name="Zhao Z."/>
        </authorList>
    </citation>
    <scope>NUCLEOTIDE SEQUENCE [LARGE SCALE GENOMIC DNA]</scope>
    <source>
        <strain evidence="17">SQ345</strain>
    </source>
</reference>
<evidence type="ECO:0000256" key="9">
    <source>
        <dbReference type="ARBA" id="ARBA00022989"/>
    </source>
</evidence>
<evidence type="ECO:0000256" key="14">
    <source>
        <dbReference type="HAMAP-Rule" id="MF_02239"/>
    </source>
</evidence>
<evidence type="ECO:0000256" key="11">
    <source>
        <dbReference type="ARBA" id="ARBA00023004"/>
    </source>
</evidence>
<evidence type="ECO:0000256" key="5">
    <source>
        <dbReference type="ARBA" id="ARBA00022475"/>
    </source>
</evidence>
<gene>
    <name evidence="16" type="primary">hemJ</name>
    <name evidence="16" type="ORF">RI845_16770</name>
</gene>
<evidence type="ECO:0000256" key="13">
    <source>
        <dbReference type="ARBA" id="ARBA00048390"/>
    </source>
</evidence>
<dbReference type="EMBL" id="CP134146">
    <property type="protein sequence ID" value="WNC68166.1"/>
    <property type="molecule type" value="Genomic_DNA"/>
</dbReference>
<name>A0ABY9TIE5_9GAMM</name>
<keyword evidence="6 14" id="KW-0349">Heme</keyword>
<dbReference type="Pfam" id="PF03653">
    <property type="entry name" value="UPF0093"/>
    <property type="match status" value="1"/>
</dbReference>
<evidence type="ECO:0000313" key="16">
    <source>
        <dbReference type="EMBL" id="WNC68166.1"/>
    </source>
</evidence>
<dbReference type="EC" id="1.3.99.-" evidence="14 15"/>
<evidence type="ECO:0000313" key="17">
    <source>
        <dbReference type="Proteomes" id="UP001248581"/>
    </source>
</evidence>
<evidence type="ECO:0000256" key="4">
    <source>
        <dbReference type="ARBA" id="ARBA00017504"/>
    </source>
</evidence>
<keyword evidence="17" id="KW-1185">Reference proteome</keyword>
<evidence type="ECO:0000256" key="7">
    <source>
        <dbReference type="ARBA" id="ARBA00022692"/>
    </source>
</evidence>
<accession>A0ABY9TIE5</accession>